<feature type="region of interest" description="Disordered" evidence="1">
    <location>
        <begin position="82"/>
        <end position="113"/>
    </location>
</feature>
<name>A0A0L0P6C2_CANAR</name>
<protein>
    <submittedName>
        <fullName evidence="2">Uncharacterized protein</fullName>
    </submittedName>
</protein>
<evidence type="ECO:0000256" key="1">
    <source>
        <dbReference type="SAM" id="MobiDB-lite"/>
    </source>
</evidence>
<dbReference type="VEuPathDB" id="FungiDB:CJI97_005188"/>
<dbReference type="VEuPathDB" id="FungiDB:QG37_01276"/>
<proteinExistence type="predicted"/>
<dbReference type="VEuPathDB" id="FungiDB:CJI96_0003894"/>
<gene>
    <name evidence="2" type="ORF">QG37_01276</name>
</gene>
<dbReference type="PANTHER" id="PTHR13608">
    <property type="entry name" value="ARMADILLO-LIKE HELICAL DOMAIN-CONTAINING PROTEIN 3"/>
    <property type="match status" value="1"/>
</dbReference>
<dbReference type="EMBL" id="LGST01000008">
    <property type="protein sequence ID" value="KNE01928.1"/>
    <property type="molecule type" value="Genomic_DNA"/>
</dbReference>
<dbReference type="Proteomes" id="UP000037122">
    <property type="component" value="Unassembled WGS sequence"/>
</dbReference>
<evidence type="ECO:0000313" key="2">
    <source>
        <dbReference type="EMBL" id="KNE01928.1"/>
    </source>
</evidence>
<dbReference type="VEuPathDB" id="FungiDB:CJJ09_004250"/>
<organism evidence="2 3">
    <name type="scientific">Candidozyma auris</name>
    <name type="common">Yeast</name>
    <name type="synonym">Candida auris</name>
    <dbReference type="NCBI Taxonomy" id="498019"/>
    <lineage>
        <taxon>Eukaryota</taxon>
        <taxon>Fungi</taxon>
        <taxon>Dikarya</taxon>
        <taxon>Ascomycota</taxon>
        <taxon>Saccharomycotina</taxon>
        <taxon>Pichiomycetes</taxon>
        <taxon>Metschnikowiaceae</taxon>
        <taxon>Candidozyma</taxon>
    </lineage>
</organism>
<dbReference type="InterPro" id="IPR039868">
    <property type="entry name" value="ARMD3-like"/>
</dbReference>
<dbReference type="VEuPathDB" id="FungiDB:B9J08_005104"/>
<evidence type="ECO:0000313" key="3">
    <source>
        <dbReference type="Proteomes" id="UP000037122"/>
    </source>
</evidence>
<sequence length="850" mass="97708">MDYAKLLGKDVTQEIHDLFTEPIDPVQFSANLAKASEPLWRPSPAPVPGIDRIFRYGVHLLGEAIEYKPDETEARPLIVENDSSSLNQGSGEDEEDITSQSFPGTREEDGKETMHVAHLANASPQKSMTKANGQLEKQTIAENTSERRQSVVSISDDTIELPPLGELDVAGRNMLVTRIASVLRLWFGNLWEASKKNNLDAVGIVFDLPGSKGRLTEQHLAELLLRVKWFMDAVLSLPKSHIGYLGSLKELILLMHEILRGLYKAIALERDKPGSRRFLIVKSVLHSFFKVDISQTLDKLNAHTWRSSDQIESATENDIRLSYETFMHLYVIQGSLASSPLSILLLDKVSLSLDITTIKTTSPNVYTNYLSHLDFEESEKLSPYISRIMPLLAANFNYFYGLMDDMLSYTLNHSSFFSWITGHRLSTNGYMSIDTVEQITNLHKNCKNLCSVEKIKHDPLLEDILRFECTTRLKAIGVIQAEDERALRAPGFLNVTLLLYTLVQNASFVKILTSQKEESLESVSLLRLWLCVSSYILHHQAKLRINTYSSRLVLLIILTLVLKKTGAMENLKKLTINEFKWKLCHHKSPVVPNDLGEKGEKNILLYIVDIVQVMLRFNLSKKLDLDNCKISLTVLYHILLEFEENPVDGIGAYRWVELYRTLIHFVKFVAKNFNEEDLKYVVEEVYLIFDLILSPRYDNIYEISEDSWIFGSHSVKSVKYDLLFSILQQLQPLVAIYDRFIPRRANFQRVDVYIQKLLEEFNPQETKERDLYEVNSKLGKITLELGTAQDEPERENPPLTTVVLESFNYSDTFKYLDKYQDYIDFDRQVEILDMFAVLYDFTWVSRRHKK</sequence>
<dbReference type="PANTHER" id="PTHR13608:SF3">
    <property type="entry name" value="ARMADILLO-LIKE HELICAL DOMAIN-CONTAINING PROTEIN 3"/>
    <property type="match status" value="1"/>
</dbReference>
<accession>A0A0L0P6C2</accession>
<dbReference type="VEuPathDB" id="FungiDB:CJJ07_004216"/>
<comment type="caution">
    <text evidence="2">The sequence shown here is derived from an EMBL/GenBank/DDBJ whole genome shotgun (WGS) entry which is preliminary data.</text>
</comment>
<reference evidence="3" key="1">
    <citation type="journal article" date="2015" name="BMC Genomics">
        <title>Draft genome of a commonly misdiagnosed multidrug resistant pathogen Candida auris.</title>
        <authorList>
            <person name="Chatterjee S."/>
            <person name="Alampalli S.V."/>
            <person name="Nageshan R.K."/>
            <person name="Chettiar S.T."/>
            <person name="Joshi S."/>
            <person name="Tatu U.S."/>
        </authorList>
    </citation>
    <scope>NUCLEOTIDE SEQUENCE [LARGE SCALE GENOMIC DNA]</scope>
    <source>
        <strain evidence="3">6684</strain>
    </source>
</reference>
<dbReference type="GO" id="GO:0005829">
    <property type="term" value="C:cytosol"/>
    <property type="evidence" value="ECO:0007669"/>
    <property type="project" value="TreeGrafter"/>
</dbReference>
<dbReference type="AlphaFoldDB" id="A0A0L0P6C2"/>